<comment type="subcellular location">
    <subcellularLocation>
        <location evidence="1 7">Cell membrane</location>
        <topology evidence="1 7">Multi-pass membrane protein</topology>
    </subcellularLocation>
</comment>
<keyword evidence="4 7" id="KW-0812">Transmembrane</keyword>
<gene>
    <name evidence="9" type="ORF">D7Z26_18920</name>
</gene>
<organism evidence="9 10">
    <name type="scientific">Cohnella endophytica</name>
    <dbReference type="NCBI Taxonomy" id="2419778"/>
    <lineage>
        <taxon>Bacteria</taxon>
        <taxon>Bacillati</taxon>
        <taxon>Bacillota</taxon>
        <taxon>Bacilli</taxon>
        <taxon>Bacillales</taxon>
        <taxon>Paenibacillaceae</taxon>
        <taxon>Cohnella</taxon>
    </lineage>
</organism>
<comment type="similarity">
    <text evidence="7">Belongs to the binding-protein-dependent transport system permease family.</text>
</comment>
<dbReference type="CDD" id="cd06261">
    <property type="entry name" value="TM_PBP2"/>
    <property type="match status" value="1"/>
</dbReference>
<evidence type="ECO:0000256" key="5">
    <source>
        <dbReference type="ARBA" id="ARBA00022989"/>
    </source>
</evidence>
<sequence length="286" mass="31552">MKRSINFKQVLVYFLAFLIVLYVMAPYCWLVLSSLSTKADLLTTPLKWIPPHITFDNYKAILFGGNDSTSDAGSQFISALKNSFIISIVVTALALFLGILAAYALARLNFRGRKPAILTVLLVQMIPPIALIVPLYIIMSKASLMNNKYSLIIIYLSFVLPFVIWIMKSYLANIPAEIEEAARIDGCSKLRAFLTIILPISLSGLAATTIFAFIMSWNEFFYALNFTTTLASKTLPVVITEFSSKHGADYIMTSTGGVIASLPPVLLAFFFQRYILSGLTNGAVKG</sequence>
<feature type="transmembrane region" description="Helical" evidence="7">
    <location>
        <begin position="84"/>
        <end position="105"/>
    </location>
</feature>
<dbReference type="OrthoDB" id="9810086at2"/>
<evidence type="ECO:0000313" key="9">
    <source>
        <dbReference type="EMBL" id="RKP49902.1"/>
    </source>
</evidence>
<dbReference type="AlphaFoldDB" id="A0A494XJF5"/>
<feature type="domain" description="ABC transmembrane type-1" evidence="8">
    <location>
        <begin position="80"/>
        <end position="271"/>
    </location>
</feature>
<evidence type="ECO:0000256" key="2">
    <source>
        <dbReference type="ARBA" id="ARBA00022448"/>
    </source>
</evidence>
<feature type="transmembrane region" description="Helical" evidence="7">
    <location>
        <begin position="117"/>
        <end position="137"/>
    </location>
</feature>
<evidence type="ECO:0000259" key="8">
    <source>
        <dbReference type="PROSITE" id="PS50928"/>
    </source>
</evidence>
<feature type="transmembrane region" description="Helical" evidence="7">
    <location>
        <begin position="251"/>
        <end position="271"/>
    </location>
</feature>
<feature type="transmembrane region" description="Helical" evidence="7">
    <location>
        <begin position="12"/>
        <end position="32"/>
    </location>
</feature>
<evidence type="ECO:0000256" key="4">
    <source>
        <dbReference type="ARBA" id="ARBA00022692"/>
    </source>
</evidence>
<accession>A0A494XJF5</accession>
<dbReference type="SUPFAM" id="SSF161098">
    <property type="entry name" value="MetI-like"/>
    <property type="match status" value="1"/>
</dbReference>
<keyword evidence="5 7" id="KW-1133">Transmembrane helix</keyword>
<dbReference type="GO" id="GO:0005886">
    <property type="term" value="C:plasma membrane"/>
    <property type="evidence" value="ECO:0007669"/>
    <property type="project" value="UniProtKB-SubCell"/>
</dbReference>
<evidence type="ECO:0000256" key="6">
    <source>
        <dbReference type="ARBA" id="ARBA00023136"/>
    </source>
</evidence>
<evidence type="ECO:0000256" key="1">
    <source>
        <dbReference type="ARBA" id="ARBA00004651"/>
    </source>
</evidence>
<protein>
    <submittedName>
        <fullName evidence="9">Carbohydrate ABC transporter permease</fullName>
    </submittedName>
</protein>
<evidence type="ECO:0000256" key="3">
    <source>
        <dbReference type="ARBA" id="ARBA00022475"/>
    </source>
</evidence>
<dbReference type="InterPro" id="IPR035906">
    <property type="entry name" value="MetI-like_sf"/>
</dbReference>
<dbReference type="PROSITE" id="PS50928">
    <property type="entry name" value="ABC_TM1"/>
    <property type="match status" value="1"/>
</dbReference>
<evidence type="ECO:0000313" key="10">
    <source>
        <dbReference type="Proteomes" id="UP000282076"/>
    </source>
</evidence>
<dbReference type="EMBL" id="RBZM01000008">
    <property type="protein sequence ID" value="RKP49902.1"/>
    <property type="molecule type" value="Genomic_DNA"/>
</dbReference>
<dbReference type="PANTHER" id="PTHR32243:SF18">
    <property type="entry name" value="INNER MEMBRANE ABC TRANSPORTER PERMEASE PROTEIN YCJP"/>
    <property type="match status" value="1"/>
</dbReference>
<dbReference type="RefSeq" id="WP_120978585.1">
    <property type="nucleotide sequence ID" value="NZ_RBZM01000008.1"/>
</dbReference>
<keyword evidence="3" id="KW-1003">Cell membrane</keyword>
<dbReference type="Proteomes" id="UP000282076">
    <property type="component" value="Unassembled WGS sequence"/>
</dbReference>
<keyword evidence="2 7" id="KW-0813">Transport</keyword>
<keyword evidence="10" id="KW-1185">Reference proteome</keyword>
<comment type="caution">
    <text evidence="9">The sequence shown here is derived from an EMBL/GenBank/DDBJ whole genome shotgun (WGS) entry which is preliminary data.</text>
</comment>
<name>A0A494XJF5_9BACL</name>
<dbReference type="PANTHER" id="PTHR32243">
    <property type="entry name" value="MALTOSE TRANSPORT SYSTEM PERMEASE-RELATED"/>
    <property type="match status" value="1"/>
</dbReference>
<dbReference type="Gene3D" id="1.10.3720.10">
    <property type="entry name" value="MetI-like"/>
    <property type="match status" value="1"/>
</dbReference>
<feature type="transmembrane region" description="Helical" evidence="7">
    <location>
        <begin position="149"/>
        <end position="171"/>
    </location>
</feature>
<dbReference type="InterPro" id="IPR000515">
    <property type="entry name" value="MetI-like"/>
</dbReference>
<dbReference type="InterPro" id="IPR050901">
    <property type="entry name" value="BP-dep_ABC_trans_perm"/>
</dbReference>
<dbReference type="Pfam" id="PF00528">
    <property type="entry name" value="BPD_transp_1"/>
    <property type="match status" value="1"/>
</dbReference>
<reference evidence="9 10" key="1">
    <citation type="submission" date="2018-10" db="EMBL/GenBank/DDBJ databases">
        <title>Cohnella sp. M2MS4P-1, whole genome shotgun sequence.</title>
        <authorList>
            <person name="Tuo L."/>
        </authorList>
    </citation>
    <scope>NUCLEOTIDE SEQUENCE [LARGE SCALE GENOMIC DNA]</scope>
    <source>
        <strain evidence="9 10">M2MS4P-1</strain>
    </source>
</reference>
<evidence type="ECO:0000256" key="7">
    <source>
        <dbReference type="RuleBase" id="RU363032"/>
    </source>
</evidence>
<proteinExistence type="inferred from homology"/>
<keyword evidence="6 7" id="KW-0472">Membrane</keyword>
<feature type="transmembrane region" description="Helical" evidence="7">
    <location>
        <begin position="192"/>
        <end position="214"/>
    </location>
</feature>
<dbReference type="GO" id="GO:0055085">
    <property type="term" value="P:transmembrane transport"/>
    <property type="evidence" value="ECO:0007669"/>
    <property type="project" value="InterPro"/>
</dbReference>